<dbReference type="GO" id="GO:0006352">
    <property type="term" value="P:DNA-templated transcription initiation"/>
    <property type="evidence" value="ECO:0007669"/>
    <property type="project" value="InterPro"/>
</dbReference>
<dbReference type="CDD" id="cd06171">
    <property type="entry name" value="Sigma70_r4"/>
    <property type="match status" value="1"/>
</dbReference>
<evidence type="ECO:0000313" key="4">
    <source>
        <dbReference type="Proteomes" id="UP000176576"/>
    </source>
</evidence>
<protein>
    <recommendedName>
        <fullName evidence="2">RNA polymerase sigma-70 region 4 domain-containing protein</fullName>
    </recommendedName>
</protein>
<organism evidence="3 4">
    <name type="scientific">Candidatus Ryanbacteria bacterium RIFCSPHIGHO2_02_FULL_45_13b</name>
    <dbReference type="NCBI Taxonomy" id="1802117"/>
    <lineage>
        <taxon>Bacteria</taxon>
        <taxon>Candidatus Ryaniibacteriota</taxon>
    </lineage>
</organism>
<dbReference type="SUPFAM" id="SSF88659">
    <property type="entry name" value="Sigma3 and sigma4 domains of RNA polymerase sigma factors"/>
    <property type="match status" value="1"/>
</dbReference>
<feature type="coiled-coil region" evidence="1">
    <location>
        <begin position="81"/>
        <end position="112"/>
    </location>
</feature>
<evidence type="ECO:0000256" key="1">
    <source>
        <dbReference type="SAM" id="Coils"/>
    </source>
</evidence>
<evidence type="ECO:0000259" key="2">
    <source>
        <dbReference type="Pfam" id="PF04545"/>
    </source>
</evidence>
<dbReference type="Proteomes" id="UP000176576">
    <property type="component" value="Unassembled WGS sequence"/>
</dbReference>
<keyword evidence="1" id="KW-0175">Coiled coil</keyword>
<gene>
    <name evidence="3" type="ORF">A3J54_00650</name>
</gene>
<sequence>MICILYIILVNKIQLLFINNIFKDMYIFYKFIHFLYNICKRRCFMTEQELEEATQRILANLTPREQQILKMRFGIEDGMDIKAIGKRFEETRERIRKMEAKALRKLRELNRKLKL</sequence>
<dbReference type="EMBL" id="MHNN01000027">
    <property type="protein sequence ID" value="OGZ44831.1"/>
    <property type="molecule type" value="Genomic_DNA"/>
</dbReference>
<reference evidence="3 4" key="1">
    <citation type="journal article" date="2016" name="Nat. Commun.">
        <title>Thousands of microbial genomes shed light on interconnected biogeochemical processes in an aquifer system.</title>
        <authorList>
            <person name="Anantharaman K."/>
            <person name="Brown C.T."/>
            <person name="Hug L.A."/>
            <person name="Sharon I."/>
            <person name="Castelle C.J."/>
            <person name="Probst A.J."/>
            <person name="Thomas B.C."/>
            <person name="Singh A."/>
            <person name="Wilkins M.J."/>
            <person name="Karaoz U."/>
            <person name="Brodie E.L."/>
            <person name="Williams K.H."/>
            <person name="Hubbard S.S."/>
            <person name="Banfield J.F."/>
        </authorList>
    </citation>
    <scope>NUCLEOTIDE SEQUENCE [LARGE SCALE GENOMIC DNA]</scope>
</reference>
<dbReference type="PANTHER" id="PTHR30603">
    <property type="entry name" value="RNA POLYMERASE SIGMA FACTOR RPO"/>
    <property type="match status" value="1"/>
</dbReference>
<dbReference type="InterPro" id="IPR050239">
    <property type="entry name" value="Sigma-70_RNA_pol_init_factors"/>
</dbReference>
<dbReference type="STRING" id="1802117.A3J54_00650"/>
<dbReference type="InterPro" id="IPR036388">
    <property type="entry name" value="WH-like_DNA-bd_sf"/>
</dbReference>
<dbReference type="InterPro" id="IPR013324">
    <property type="entry name" value="RNA_pol_sigma_r3/r4-like"/>
</dbReference>
<dbReference type="Gene3D" id="1.10.10.10">
    <property type="entry name" value="Winged helix-like DNA-binding domain superfamily/Winged helix DNA-binding domain"/>
    <property type="match status" value="1"/>
</dbReference>
<dbReference type="Pfam" id="PF04545">
    <property type="entry name" value="Sigma70_r4"/>
    <property type="match status" value="1"/>
</dbReference>
<dbReference type="InterPro" id="IPR000943">
    <property type="entry name" value="RNA_pol_sigma70"/>
</dbReference>
<dbReference type="PRINTS" id="PR00046">
    <property type="entry name" value="SIGMA70FCT"/>
</dbReference>
<accession>A0A1G2G4H1</accession>
<dbReference type="GO" id="GO:0003700">
    <property type="term" value="F:DNA-binding transcription factor activity"/>
    <property type="evidence" value="ECO:0007669"/>
    <property type="project" value="InterPro"/>
</dbReference>
<dbReference type="AlphaFoldDB" id="A0A1G2G4H1"/>
<dbReference type="InterPro" id="IPR007630">
    <property type="entry name" value="RNA_pol_sigma70_r4"/>
</dbReference>
<proteinExistence type="predicted"/>
<dbReference type="PANTHER" id="PTHR30603:SF60">
    <property type="entry name" value="RNA POLYMERASE SIGMA FACTOR RPOD"/>
    <property type="match status" value="1"/>
</dbReference>
<name>A0A1G2G4H1_9BACT</name>
<feature type="domain" description="RNA polymerase sigma-70 region 4" evidence="2">
    <location>
        <begin position="58"/>
        <end position="108"/>
    </location>
</feature>
<evidence type="ECO:0000313" key="3">
    <source>
        <dbReference type="EMBL" id="OGZ44831.1"/>
    </source>
</evidence>
<comment type="caution">
    <text evidence="3">The sequence shown here is derived from an EMBL/GenBank/DDBJ whole genome shotgun (WGS) entry which is preliminary data.</text>
</comment>